<feature type="compositionally biased region" description="Basic and acidic residues" evidence="1">
    <location>
        <begin position="61"/>
        <end position="71"/>
    </location>
</feature>
<dbReference type="OrthoDB" id="3248986at2759"/>
<dbReference type="AlphaFoldDB" id="A0A0A1UIQ5"/>
<feature type="compositionally biased region" description="Basic residues" evidence="1">
    <location>
        <begin position="8"/>
        <end position="17"/>
    </location>
</feature>
<feature type="region of interest" description="Disordered" evidence="1">
    <location>
        <begin position="176"/>
        <end position="223"/>
    </location>
</feature>
<reference evidence="3" key="1">
    <citation type="journal article" date="2014" name="Genome Announc.">
        <title>Draft genome sequence of the plant-pathogenic soil fungus Rhizoctonia solani anastomosis group 3 strain Rhs1AP.</title>
        <authorList>
            <person name="Cubeta M.A."/>
            <person name="Thomas E."/>
            <person name="Dean R.A."/>
            <person name="Jabaji S."/>
            <person name="Neate S.M."/>
            <person name="Tavantzis S."/>
            <person name="Toda T."/>
            <person name="Vilgalys R."/>
            <person name="Bharathan N."/>
            <person name="Fedorova-Abrams N."/>
            <person name="Pakala S.B."/>
            <person name="Pakala S.M."/>
            <person name="Zafar N."/>
            <person name="Joardar V."/>
            <person name="Losada L."/>
            <person name="Nierman W.C."/>
        </authorList>
    </citation>
    <scope>NUCLEOTIDE SEQUENCE [LARGE SCALE GENOMIC DNA]</scope>
    <source>
        <strain evidence="3">AG-3</strain>
    </source>
</reference>
<gene>
    <name evidence="2" type="ORF">RSOL_242810</name>
</gene>
<protein>
    <submittedName>
        <fullName evidence="2">Transposase family Tnp2 protein</fullName>
    </submittedName>
</protein>
<comment type="caution">
    <text evidence="2">The sequence shown here is derived from an EMBL/GenBank/DDBJ whole genome shotgun (WGS) entry which is preliminary data.</text>
</comment>
<feature type="region of interest" description="Disordered" evidence="1">
    <location>
        <begin position="1"/>
        <end position="20"/>
    </location>
</feature>
<sequence length="1079" mass="123467">MENPQPPKRAKKSHHANRLPDYCHCERCKGKCIQDARTIVEHAKLYPRRQPPPPAGPSPSPDREALRDWADLSRQQSHTPPFPARSPSPSIADQDRTPEPPVRRDPVTPLASPGQVIGARQQGEQGNLDMEREDGLDQDRNQDEELPDWEPDANWLDHPELQEDEVDLLERIRELDQQDPIDDDEDGYDEDFGLPNGGNEDPPVRDIPEFQMPVEDPPEPEDPPGDIDIAEYCAAFREHELLRNSYVDALLQKLRYGATHSAIAHQLRASKRTISAHPDVPREDLENMAQTIRTVERRLGCGRRYSPEYIKDSDSADCLNNDCNGILYVSRLLNSGSRRVSNRTFPTASPIAWIQHMLRLPGISELVQSQQEEDGADEHTEPISFDEWMEHRDPNAPLNDIREGWGWDAEEAGLERDEDPHTGVVRDQIRIGQPHRFSSLPFPVSLTMSTDWFQPTKEGNYSVGACYLVFNNLPRHLRFLRENICLAIVMPGPGEPNSYALEQIMEPLVEELLLLRQGVRMTIREGDPAVYREQYVHAHLTQHIADLIARIKMGGGAGLRSERNFCLYSHTHLSSLSVPDGFIRANFQFRDPEEEVSNAYFWKSLETAEDRKIFFDFTGNRYTALHALPGWYTSTCSPVDAMLLLYQGGMHWIVKQILYAPGMLNKCRQEDDDPIERRRPPKLGQTNTRVKADQWKLTSRVIMIPLYMAFRRGDDIPNDLVPRGTQSSTGGKQQARRAKLLHRERQKHYNAIGQPNRCPPLEQCFSTRSLRFHYQQVLRFSLATGIIDKRAVSTERIGFAVGMLETVAVNYVRNSVPVSPNFHYMMHFEEFILKFGSIDAYRAIRDPSPTDTVMIEDLLGALRSGTDHAQQQQTLMAYIAQCHTTYTRLHGIQEKICLSTQSKVIDLRKDNLYETVLNFCVEKWPRAGIFGAGMPQRIYLPPKGFVRHYSYVEHDGIRYGGFYHTSGKGYCYGYIDGRQAVRIDRVLYIEFPGRPRLRGICVLVRHFRRPPVEPRFPWNTWANHLGISSWLHDELEPITAISANRLSGVFALFNIPRSDGRYWVTVALDSVSPEEDEEV</sequence>
<evidence type="ECO:0000313" key="2">
    <source>
        <dbReference type="EMBL" id="EUC58261.1"/>
    </source>
</evidence>
<feature type="compositionally biased region" description="Basic and acidic residues" evidence="1">
    <location>
        <begin position="93"/>
        <end position="106"/>
    </location>
</feature>
<accession>A0A0A1UIQ5</accession>
<organism evidence="2 3">
    <name type="scientific">Rhizoctonia solani AG-3 Rhs1AP</name>
    <dbReference type="NCBI Taxonomy" id="1086054"/>
    <lineage>
        <taxon>Eukaryota</taxon>
        <taxon>Fungi</taxon>
        <taxon>Dikarya</taxon>
        <taxon>Basidiomycota</taxon>
        <taxon>Agaricomycotina</taxon>
        <taxon>Agaricomycetes</taxon>
        <taxon>Cantharellales</taxon>
        <taxon>Ceratobasidiaceae</taxon>
        <taxon>Rhizoctonia</taxon>
    </lineage>
</organism>
<evidence type="ECO:0000313" key="3">
    <source>
        <dbReference type="Proteomes" id="UP000030108"/>
    </source>
</evidence>
<proteinExistence type="predicted"/>
<feature type="compositionally biased region" description="Pro residues" evidence="1">
    <location>
        <begin position="49"/>
        <end position="60"/>
    </location>
</feature>
<feature type="non-terminal residue" evidence="2">
    <location>
        <position position="1079"/>
    </location>
</feature>
<feature type="region of interest" description="Disordered" evidence="1">
    <location>
        <begin position="43"/>
        <end position="159"/>
    </location>
</feature>
<feature type="compositionally biased region" description="Acidic residues" evidence="1">
    <location>
        <begin position="177"/>
        <end position="192"/>
    </location>
</feature>
<evidence type="ECO:0000256" key="1">
    <source>
        <dbReference type="SAM" id="MobiDB-lite"/>
    </source>
</evidence>
<dbReference type="EMBL" id="JATN01000321">
    <property type="protein sequence ID" value="EUC58261.1"/>
    <property type="molecule type" value="Genomic_DNA"/>
</dbReference>
<feature type="compositionally biased region" description="Basic and acidic residues" evidence="1">
    <location>
        <begin position="129"/>
        <end position="143"/>
    </location>
</feature>
<dbReference type="Proteomes" id="UP000030108">
    <property type="component" value="Unassembled WGS sequence"/>
</dbReference>
<name>A0A0A1UIQ5_9AGAM</name>